<dbReference type="Proteomes" id="UP000308181">
    <property type="component" value="Unassembled WGS sequence"/>
</dbReference>
<evidence type="ECO:0000256" key="1">
    <source>
        <dbReference type="SAM" id="Phobius"/>
    </source>
</evidence>
<proteinExistence type="predicted"/>
<organism evidence="3 4">
    <name type="scientific">Pedobacter cryophilus</name>
    <dbReference type="NCBI Taxonomy" id="2571271"/>
    <lineage>
        <taxon>Bacteria</taxon>
        <taxon>Pseudomonadati</taxon>
        <taxon>Bacteroidota</taxon>
        <taxon>Sphingobacteriia</taxon>
        <taxon>Sphingobacteriales</taxon>
        <taxon>Sphingobacteriaceae</taxon>
        <taxon>Pedobacter</taxon>
    </lineage>
</organism>
<feature type="transmembrane region" description="Helical" evidence="1">
    <location>
        <begin position="313"/>
        <end position="336"/>
    </location>
</feature>
<name>A0A4U1C4H6_9SPHI</name>
<feature type="transmembrane region" description="Helical" evidence="1">
    <location>
        <begin position="342"/>
        <end position="361"/>
    </location>
</feature>
<feature type="transmembrane region" description="Helical" evidence="1">
    <location>
        <begin position="273"/>
        <end position="292"/>
    </location>
</feature>
<dbReference type="EMBL" id="SWBP01000001">
    <property type="protein sequence ID" value="TKC00283.1"/>
    <property type="molecule type" value="Genomic_DNA"/>
</dbReference>
<feature type="transmembrane region" description="Helical" evidence="1">
    <location>
        <begin position="212"/>
        <end position="234"/>
    </location>
</feature>
<keyword evidence="3" id="KW-0012">Acyltransferase</keyword>
<feature type="transmembrane region" description="Helical" evidence="1">
    <location>
        <begin position="141"/>
        <end position="162"/>
    </location>
</feature>
<dbReference type="GO" id="GO:0016020">
    <property type="term" value="C:membrane"/>
    <property type="evidence" value="ECO:0007669"/>
    <property type="project" value="TreeGrafter"/>
</dbReference>
<gene>
    <name evidence="3" type="ORF">FA046_00965</name>
</gene>
<keyword evidence="1" id="KW-1133">Transmembrane helix</keyword>
<feature type="transmembrane region" description="Helical" evidence="1">
    <location>
        <begin position="16"/>
        <end position="33"/>
    </location>
</feature>
<feature type="transmembrane region" description="Helical" evidence="1">
    <location>
        <begin position="88"/>
        <end position="106"/>
    </location>
</feature>
<feature type="transmembrane region" description="Helical" evidence="1">
    <location>
        <begin position="45"/>
        <end position="67"/>
    </location>
</feature>
<dbReference type="OrthoDB" id="290051at2"/>
<dbReference type="InterPro" id="IPR002656">
    <property type="entry name" value="Acyl_transf_3_dom"/>
</dbReference>
<evidence type="ECO:0000313" key="4">
    <source>
        <dbReference type="Proteomes" id="UP000308181"/>
    </source>
</evidence>
<evidence type="ECO:0000259" key="2">
    <source>
        <dbReference type="Pfam" id="PF01757"/>
    </source>
</evidence>
<accession>A0A4U1C4H6</accession>
<sequence>MAEISNPLKFYGLDNLRAFAIIMVLLFHYSGWFQHPAWFPKVFEFGWIGVDLFFVLSGFLISSQLFVQIKKEGAFSMREFFIKRFFRIIPVYYFVVAIYFLFSFFSNDFGARQQLPPLWKFLTFTQNFNADFANTGSFSQVWSLCVEEQFYLILPFTLLFFLKVGKLKKAYLLLIILFLGGFLIRMFCYKYIYLSAINGIANKAIWLSTIYFPTYCRLDGLLIGVVIAAFYNYLPSLFLKLSNYANTIIVVGILIVIIAYFPSRYQYNFVNTIFGFPTICLAFGLLVLGAIMPNSMLYQWKSKLLSKIAQLSYSIYLIHMAVFLSMQTILFEFGIIKNSNLTFLFSLIFCGFFSLILHYCIEKPFMKIRVEFLKSKLFNPSS</sequence>
<keyword evidence="3" id="KW-0808">Transferase</keyword>
<comment type="caution">
    <text evidence="3">The sequence shown here is derived from an EMBL/GenBank/DDBJ whole genome shotgun (WGS) entry which is preliminary data.</text>
</comment>
<dbReference type="PANTHER" id="PTHR23028:SF53">
    <property type="entry name" value="ACYL_TRANSF_3 DOMAIN-CONTAINING PROTEIN"/>
    <property type="match status" value="1"/>
</dbReference>
<protein>
    <submittedName>
        <fullName evidence="3">Acyltransferase</fullName>
    </submittedName>
</protein>
<feature type="transmembrane region" description="Helical" evidence="1">
    <location>
        <begin position="241"/>
        <end position="261"/>
    </location>
</feature>
<dbReference type="PANTHER" id="PTHR23028">
    <property type="entry name" value="ACETYLTRANSFERASE"/>
    <property type="match status" value="1"/>
</dbReference>
<dbReference type="AlphaFoldDB" id="A0A4U1C4H6"/>
<keyword evidence="1" id="KW-0472">Membrane</keyword>
<reference evidence="3 4" key="1">
    <citation type="submission" date="2019-04" db="EMBL/GenBank/DDBJ databases">
        <title>Pedobacter sp. AR-3-17 sp. nov., isolated from Arctic soil.</title>
        <authorList>
            <person name="Dahal R.H."/>
            <person name="Kim D.-U."/>
        </authorList>
    </citation>
    <scope>NUCLEOTIDE SEQUENCE [LARGE SCALE GENOMIC DNA]</scope>
    <source>
        <strain evidence="3 4">AR-3-17</strain>
    </source>
</reference>
<feature type="domain" description="Acyltransferase 3" evidence="2">
    <location>
        <begin position="11"/>
        <end position="356"/>
    </location>
</feature>
<dbReference type="GO" id="GO:0000271">
    <property type="term" value="P:polysaccharide biosynthetic process"/>
    <property type="evidence" value="ECO:0007669"/>
    <property type="project" value="TreeGrafter"/>
</dbReference>
<dbReference type="GO" id="GO:0016747">
    <property type="term" value="F:acyltransferase activity, transferring groups other than amino-acyl groups"/>
    <property type="evidence" value="ECO:0007669"/>
    <property type="project" value="InterPro"/>
</dbReference>
<evidence type="ECO:0000313" key="3">
    <source>
        <dbReference type="EMBL" id="TKC00283.1"/>
    </source>
</evidence>
<dbReference type="Pfam" id="PF01757">
    <property type="entry name" value="Acyl_transf_3"/>
    <property type="match status" value="1"/>
</dbReference>
<keyword evidence="1" id="KW-0812">Transmembrane</keyword>
<feature type="transmembrane region" description="Helical" evidence="1">
    <location>
        <begin position="171"/>
        <end position="192"/>
    </location>
</feature>
<keyword evidence="4" id="KW-1185">Reference proteome</keyword>
<dbReference type="RefSeq" id="WP_136824494.1">
    <property type="nucleotide sequence ID" value="NZ_SWBP01000001.1"/>
</dbReference>
<dbReference type="InterPro" id="IPR050879">
    <property type="entry name" value="Acyltransferase_3"/>
</dbReference>